<dbReference type="Pfam" id="PF03382">
    <property type="entry name" value="DUF285"/>
    <property type="match status" value="1"/>
</dbReference>
<keyword evidence="1" id="KW-0812">Transmembrane</keyword>
<dbReference type="Proteomes" id="UP000243745">
    <property type="component" value="Unassembled WGS sequence"/>
</dbReference>
<keyword evidence="4" id="KW-1185">Reference proteome</keyword>
<protein>
    <submittedName>
        <fullName evidence="3">Surface protein</fullName>
    </submittedName>
</protein>
<dbReference type="AlphaFoldDB" id="A0A662ZJZ6"/>
<feature type="domain" description="Zinc-ribbon" evidence="2">
    <location>
        <begin position="2"/>
        <end position="23"/>
    </location>
</feature>
<dbReference type="NCBIfam" id="TIGR02167">
    <property type="entry name" value="Liste_lipo_26"/>
    <property type="match status" value="7"/>
</dbReference>
<sequence length="359" mass="40780">MYCHKCGKEIPDNSVFCQHCGAAINPPVKGKSNSLKVGIIAGLVILAGIGVFGGYKYWKERNPVINSPYEITDDLIQKIAYNQIDSLTINYEFTRCFNENEVYDKWKNEQNRNNPFWRANSIIPIKRIEFEVKLTDKSNSLACAFFGFKNLEYVNIEDTSKVTDMYLMFYEAKAFNQPIGNWDTSKVTDMRRMFEGAKSFNQPIGSWDTSKVTDMSDMFSEAKAFNQPIGNWDTSKVTDMAGMFYRAESFNQPIGNWDTSKVTDMGCMFLGATSFNQPIGNWDTSKVTDMRGMFCNAKSFNQPIGNWDTSKVTDMRRMFEGAKSFNQPIGNWDTSNVTNMVGMFEGSTSYSFPKPKGAE</sequence>
<evidence type="ECO:0000256" key="1">
    <source>
        <dbReference type="SAM" id="Phobius"/>
    </source>
</evidence>
<keyword evidence="1" id="KW-1133">Transmembrane helix</keyword>
<dbReference type="EMBL" id="FOXF01000066">
    <property type="protein sequence ID" value="SFP73637.1"/>
    <property type="molecule type" value="Genomic_DNA"/>
</dbReference>
<evidence type="ECO:0000313" key="3">
    <source>
        <dbReference type="EMBL" id="SFP73637.1"/>
    </source>
</evidence>
<gene>
    <name evidence="3" type="ORF">SAMN02910344_02184</name>
</gene>
<name>A0A662ZJZ6_9GAMM</name>
<evidence type="ECO:0000313" key="4">
    <source>
        <dbReference type="Proteomes" id="UP000243745"/>
    </source>
</evidence>
<accession>A0A662ZJZ6</accession>
<dbReference type="InterPro" id="IPR026870">
    <property type="entry name" value="Zinc_ribbon_dom"/>
</dbReference>
<dbReference type="InterPro" id="IPR011889">
    <property type="entry name" value="Liste_lipo_26"/>
</dbReference>
<feature type="transmembrane region" description="Helical" evidence="1">
    <location>
        <begin position="37"/>
        <end position="58"/>
    </location>
</feature>
<dbReference type="InterPro" id="IPR005046">
    <property type="entry name" value="DUF285"/>
</dbReference>
<reference evidence="3 4" key="1">
    <citation type="submission" date="2016-10" db="EMBL/GenBank/DDBJ databases">
        <authorList>
            <person name="Varghese N."/>
            <person name="Submissions S."/>
        </authorList>
    </citation>
    <scope>NUCLEOTIDE SEQUENCE [LARGE SCALE GENOMIC DNA]</scope>
    <source>
        <strain evidence="3 4">DSM 1361</strain>
    </source>
</reference>
<keyword evidence="1" id="KW-0472">Membrane</keyword>
<organism evidence="3 4">
    <name type="scientific">Ruminobacter amylophilus</name>
    <dbReference type="NCBI Taxonomy" id="867"/>
    <lineage>
        <taxon>Bacteria</taxon>
        <taxon>Pseudomonadati</taxon>
        <taxon>Pseudomonadota</taxon>
        <taxon>Gammaproteobacteria</taxon>
        <taxon>Aeromonadales</taxon>
        <taxon>Succinivibrionaceae</taxon>
        <taxon>Ruminobacter</taxon>
    </lineage>
</organism>
<dbReference type="OrthoDB" id="7056509at2"/>
<proteinExistence type="predicted"/>
<dbReference type="Pfam" id="PF13240">
    <property type="entry name" value="Zn_Ribbon_1"/>
    <property type="match status" value="1"/>
</dbReference>
<dbReference type="RefSeq" id="WP_093143684.1">
    <property type="nucleotide sequence ID" value="NZ_FOXF01000066.1"/>
</dbReference>
<evidence type="ECO:0000259" key="2">
    <source>
        <dbReference type="Pfam" id="PF13240"/>
    </source>
</evidence>